<dbReference type="Proteomes" id="UP000727993">
    <property type="component" value="Unassembled WGS sequence"/>
</dbReference>
<comment type="caution">
    <text evidence="11">The sequence shown here is derived from an EMBL/GenBank/DDBJ whole genome shotgun (WGS) entry which is preliminary data.</text>
</comment>
<feature type="domain" description="Acyl-CoA dehydrogenase/oxidase C-terminal" evidence="8">
    <location>
        <begin position="302"/>
        <end position="413"/>
    </location>
</feature>
<comment type="cofactor">
    <cofactor evidence="1 6">
        <name>FAD</name>
        <dbReference type="ChEBI" id="CHEBI:57692"/>
    </cofactor>
</comment>
<dbReference type="AlphaFoldDB" id="A0A936THB7"/>
<feature type="region of interest" description="Disordered" evidence="7">
    <location>
        <begin position="418"/>
        <end position="437"/>
    </location>
</feature>
<evidence type="ECO:0000313" key="12">
    <source>
        <dbReference type="Proteomes" id="UP000727993"/>
    </source>
</evidence>
<keyword evidence="4 6" id="KW-0274">FAD</keyword>
<feature type="compositionally biased region" description="Basic and acidic residues" evidence="7">
    <location>
        <begin position="16"/>
        <end position="27"/>
    </location>
</feature>
<reference evidence="11 12" key="1">
    <citation type="submission" date="2020-10" db="EMBL/GenBank/DDBJ databases">
        <title>Connecting structure to function with the recovery of over 1000 high-quality activated sludge metagenome-assembled genomes encoding full-length rRNA genes using long-read sequencing.</title>
        <authorList>
            <person name="Singleton C.M."/>
            <person name="Petriglieri F."/>
            <person name="Kristensen J.M."/>
            <person name="Kirkegaard R.H."/>
            <person name="Michaelsen T.Y."/>
            <person name="Andersen M.H."/>
            <person name="Karst S.M."/>
            <person name="Dueholm M.S."/>
            <person name="Nielsen P.H."/>
            <person name="Albertsen M."/>
        </authorList>
    </citation>
    <scope>NUCLEOTIDE SEQUENCE [LARGE SCALE GENOMIC DNA]</scope>
    <source>
        <strain evidence="11">Lyne_18-Q3-R50-59_MAXAC.006</strain>
    </source>
</reference>
<keyword evidence="5 6" id="KW-0560">Oxidoreductase</keyword>
<dbReference type="Pfam" id="PF02771">
    <property type="entry name" value="Acyl-CoA_dh_N"/>
    <property type="match status" value="1"/>
</dbReference>
<dbReference type="PANTHER" id="PTHR43292">
    <property type="entry name" value="ACYL-COA DEHYDROGENASE"/>
    <property type="match status" value="1"/>
</dbReference>
<dbReference type="Gene3D" id="2.40.110.10">
    <property type="entry name" value="Butyryl-CoA Dehydrogenase, subunit A, domain 2"/>
    <property type="match status" value="1"/>
</dbReference>
<dbReference type="InterPro" id="IPR046373">
    <property type="entry name" value="Acyl-CoA_Oxase/DH_mid-dom_sf"/>
</dbReference>
<evidence type="ECO:0000256" key="2">
    <source>
        <dbReference type="ARBA" id="ARBA00009347"/>
    </source>
</evidence>
<evidence type="ECO:0000259" key="8">
    <source>
        <dbReference type="Pfam" id="PF00441"/>
    </source>
</evidence>
<dbReference type="InterPro" id="IPR037069">
    <property type="entry name" value="AcylCoA_DH/ox_N_sf"/>
</dbReference>
<dbReference type="PANTHER" id="PTHR43292:SF4">
    <property type="entry name" value="ACYL-COA DEHYDROGENASE FADE34"/>
    <property type="match status" value="1"/>
</dbReference>
<dbReference type="SUPFAM" id="SSF56645">
    <property type="entry name" value="Acyl-CoA dehydrogenase NM domain-like"/>
    <property type="match status" value="1"/>
</dbReference>
<evidence type="ECO:0000256" key="3">
    <source>
        <dbReference type="ARBA" id="ARBA00022630"/>
    </source>
</evidence>
<dbReference type="GO" id="GO:0005886">
    <property type="term" value="C:plasma membrane"/>
    <property type="evidence" value="ECO:0007669"/>
    <property type="project" value="TreeGrafter"/>
</dbReference>
<evidence type="ECO:0000259" key="9">
    <source>
        <dbReference type="Pfam" id="PF02770"/>
    </source>
</evidence>
<feature type="compositionally biased region" description="Polar residues" evidence="7">
    <location>
        <begin position="1"/>
        <end position="14"/>
    </location>
</feature>
<feature type="region of interest" description="Disordered" evidence="7">
    <location>
        <begin position="1"/>
        <end position="29"/>
    </location>
</feature>
<evidence type="ECO:0000256" key="5">
    <source>
        <dbReference type="ARBA" id="ARBA00023002"/>
    </source>
</evidence>
<accession>A0A936THB7</accession>
<dbReference type="FunFam" id="2.40.110.10:FF:000011">
    <property type="entry name" value="Acyl-CoA dehydrogenase FadE34"/>
    <property type="match status" value="1"/>
</dbReference>
<evidence type="ECO:0000256" key="6">
    <source>
        <dbReference type="RuleBase" id="RU362125"/>
    </source>
</evidence>
<evidence type="ECO:0000256" key="1">
    <source>
        <dbReference type="ARBA" id="ARBA00001974"/>
    </source>
</evidence>
<keyword evidence="3 6" id="KW-0285">Flavoprotein</keyword>
<name>A0A936THB7_9ACTN</name>
<dbReference type="GO" id="GO:0050660">
    <property type="term" value="F:flavin adenine dinucleotide binding"/>
    <property type="evidence" value="ECO:0007669"/>
    <property type="project" value="InterPro"/>
</dbReference>
<dbReference type="Gene3D" id="1.10.540.10">
    <property type="entry name" value="Acyl-CoA dehydrogenase/oxidase, N-terminal domain"/>
    <property type="match status" value="1"/>
</dbReference>
<evidence type="ECO:0000256" key="7">
    <source>
        <dbReference type="SAM" id="MobiDB-lite"/>
    </source>
</evidence>
<dbReference type="InterPro" id="IPR036250">
    <property type="entry name" value="AcylCo_DH-like_C"/>
</dbReference>
<dbReference type="InterPro" id="IPR052161">
    <property type="entry name" value="Mycobact_Acyl-CoA_DH"/>
</dbReference>
<evidence type="ECO:0000256" key="4">
    <source>
        <dbReference type="ARBA" id="ARBA00022827"/>
    </source>
</evidence>
<gene>
    <name evidence="11" type="ORF">IPN02_17930</name>
</gene>
<feature type="domain" description="Acyl-CoA dehydrogenase/oxidase N-terminal" evidence="10">
    <location>
        <begin position="40"/>
        <end position="119"/>
    </location>
</feature>
<feature type="domain" description="Acyl-CoA oxidase/dehydrogenase middle" evidence="9">
    <location>
        <begin position="124"/>
        <end position="207"/>
    </location>
</feature>
<evidence type="ECO:0000259" key="10">
    <source>
        <dbReference type="Pfam" id="PF02771"/>
    </source>
</evidence>
<dbReference type="Pfam" id="PF02770">
    <property type="entry name" value="Acyl-CoA_dh_M"/>
    <property type="match status" value="1"/>
</dbReference>
<protein>
    <submittedName>
        <fullName evidence="11">Acyl-CoA dehydrogenase family protein</fullName>
    </submittedName>
</protein>
<dbReference type="EMBL" id="JADJZA010000010">
    <property type="protein sequence ID" value="MBK9298665.1"/>
    <property type="molecule type" value="Genomic_DNA"/>
</dbReference>
<comment type="similarity">
    <text evidence="2 6">Belongs to the acyl-CoA dehydrogenase family.</text>
</comment>
<dbReference type="InterPro" id="IPR009100">
    <property type="entry name" value="AcylCoA_DH/oxidase_NM_dom_sf"/>
</dbReference>
<dbReference type="InterPro" id="IPR009075">
    <property type="entry name" value="AcylCo_DH/oxidase_C"/>
</dbReference>
<proteinExistence type="inferred from homology"/>
<dbReference type="InterPro" id="IPR006091">
    <property type="entry name" value="Acyl-CoA_Oxase/DH_mid-dom"/>
</dbReference>
<dbReference type="SUPFAM" id="SSF47203">
    <property type="entry name" value="Acyl-CoA dehydrogenase C-terminal domain-like"/>
    <property type="match status" value="1"/>
</dbReference>
<organism evidence="11 12">
    <name type="scientific">Candidatus Neomicrothrix subdominans</name>
    <dbReference type="NCBI Taxonomy" id="2954438"/>
    <lineage>
        <taxon>Bacteria</taxon>
        <taxon>Bacillati</taxon>
        <taxon>Actinomycetota</taxon>
        <taxon>Acidimicrobiia</taxon>
        <taxon>Acidimicrobiales</taxon>
        <taxon>Microthrixaceae</taxon>
        <taxon>Candidatus Neomicrothrix</taxon>
    </lineage>
</organism>
<dbReference type="GO" id="GO:0016627">
    <property type="term" value="F:oxidoreductase activity, acting on the CH-CH group of donors"/>
    <property type="evidence" value="ECO:0007669"/>
    <property type="project" value="InterPro"/>
</dbReference>
<dbReference type="Gene3D" id="1.20.140.10">
    <property type="entry name" value="Butyryl-CoA Dehydrogenase, subunit A, domain 3"/>
    <property type="match status" value="1"/>
</dbReference>
<evidence type="ECO:0000313" key="11">
    <source>
        <dbReference type="EMBL" id="MBK9298665.1"/>
    </source>
</evidence>
<sequence length="437" mass="46472">MSDASTESTDTPTKSSRRDHPELRDEVSSWVTSNWDPELSVGEWWTKLRNARWSVPAWPSEWYGRDLSRGEAVVVAEEIAKAGAIGPPGGLGLLLAGPTIIAQGTDEQKQRYIPTIVDGSEAWCQLFSEPEAGSDLAAIRTSAVRDGDEWIINGQKVWTSAGQIADLGMLMARTDPTVPKHSGISYFAIDMHQPGIEVRPLKEMTGRALFNEVFISDARVADEALIGGEGRGWAVANTTLMFERAGLGAGGTGAVSSAVPGTVHGHLEKRVGDFVRGDTSGSGSAMAGGGPSAILKMAATTGAALHDPVLRDDLMRLHTLVELAKMTNRRAKAAKAIGIEIPGLPNLSKLMMSDMMRATIDLGPRILGPAGQLAGDSAPYDGAITEMVLFAPGPAIYGGTDQIQRNIIGERVLGLPSEPRNDKTLPFNELRTSKGAE</sequence>
<dbReference type="Pfam" id="PF00441">
    <property type="entry name" value="Acyl-CoA_dh_1"/>
    <property type="match status" value="1"/>
</dbReference>
<dbReference type="InterPro" id="IPR013786">
    <property type="entry name" value="AcylCoA_DH/ox_N"/>
</dbReference>